<organism evidence="1 2">
    <name type="scientific">Actinoplanes auranticolor</name>
    <dbReference type="NCBI Taxonomy" id="47988"/>
    <lineage>
        <taxon>Bacteria</taxon>
        <taxon>Bacillati</taxon>
        <taxon>Actinomycetota</taxon>
        <taxon>Actinomycetes</taxon>
        <taxon>Micromonosporales</taxon>
        <taxon>Micromonosporaceae</taxon>
        <taxon>Actinoplanes</taxon>
    </lineage>
</organism>
<gene>
    <name evidence="1" type="ORF">Aau02nite_36820</name>
</gene>
<evidence type="ECO:0000313" key="1">
    <source>
        <dbReference type="EMBL" id="GIM69592.1"/>
    </source>
</evidence>
<keyword evidence="2" id="KW-1185">Reference proteome</keyword>
<protein>
    <submittedName>
        <fullName evidence="1">Uncharacterized protein</fullName>
    </submittedName>
</protein>
<sequence>MVTLLTLCLWRALRVGHGMADRIDALTRLNRPKGTGTAFINHSLADPEALPDPECPSGN</sequence>
<accession>A0A919SBY4</accession>
<dbReference type="Proteomes" id="UP000681340">
    <property type="component" value="Unassembled WGS sequence"/>
</dbReference>
<name>A0A919SBY4_9ACTN</name>
<proteinExistence type="predicted"/>
<dbReference type="EMBL" id="BOQL01000028">
    <property type="protein sequence ID" value="GIM69592.1"/>
    <property type="molecule type" value="Genomic_DNA"/>
</dbReference>
<comment type="caution">
    <text evidence="1">The sequence shown here is derived from an EMBL/GenBank/DDBJ whole genome shotgun (WGS) entry which is preliminary data.</text>
</comment>
<evidence type="ECO:0000313" key="2">
    <source>
        <dbReference type="Proteomes" id="UP000681340"/>
    </source>
</evidence>
<reference evidence="1" key="1">
    <citation type="submission" date="2021-03" db="EMBL/GenBank/DDBJ databases">
        <title>Whole genome shotgun sequence of Actinoplanes auranticolor NBRC 12245.</title>
        <authorList>
            <person name="Komaki H."/>
            <person name="Tamura T."/>
        </authorList>
    </citation>
    <scope>NUCLEOTIDE SEQUENCE</scope>
    <source>
        <strain evidence="1">NBRC 12245</strain>
    </source>
</reference>
<dbReference type="AlphaFoldDB" id="A0A919SBY4"/>